<evidence type="ECO:0000313" key="1">
    <source>
        <dbReference type="EMBL" id="MCP2169759.1"/>
    </source>
</evidence>
<sequence>MTTRFPLFRAVLSSVARVLGDLGHGVHAGHAIRHGLPVPARRSRR</sequence>
<proteinExistence type="predicted"/>
<comment type="caution">
    <text evidence="1">The sequence shown here is derived from an EMBL/GenBank/DDBJ whole genome shotgun (WGS) entry which is preliminary data.</text>
</comment>
<organism evidence="1 2">
    <name type="scientific">Goodfellowiella coeruleoviolacea</name>
    <dbReference type="NCBI Taxonomy" id="334858"/>
    <lineage>
        <taxon>Bacteria</taxon>
        <taxon>Bacillati</taxon>
        <taxon>Actinomycetota</taxon>
        <taxon>Actinomycetes</taxon>
        <taxon>Pseudonocardiales</taxon>
        <taxon>Pseudonocardiaceae</taxon>
        <taxon>Goodfellowiella</taxon>
    </lineage>
</organism>
<accession>A0AAE3KKV3</accession>
<protein>
    <submittedName>
        <fullName evidence="1">Uncharacterized protein</fullName>
    </submittedName>
</protein>
<dbReference type="Proteomes" id="UP001206128">
    <property type="component" value="Unassembled WGS sequence"/>
</dbReference>
<keyword evidence="2" id="KW-1185">Reference proteome</keyword>
<dbReference type="AlphaFoldDB" id="A0AAE3KKV3"/>
<dbReference type="RefSeq" id="WP_253779007.1">
    <property type="nucleotide sequence ID" value="NZ_JAMTCK010000020.1"/>
</dbReference>
<reference evidence="1" key="1">
    <citation type="submission" date="2022-06" db="EMBL/GenBank/DDBJ databases">
        <title>Genomic Encyclopedia of Archaeal and Bacterial Type Strains, Phase II (KMG-II): from individual species to whole genera.</title>
        <authorList>
            <person name="Goeker M."/>
        </authorList>
    </citation>
    <scope>NUCLEOTIDE SEQUENCE</scope>
    <source>
        <strain evidence="1">DSM 43935</strain>
    </source>
</reference>
<dbReference type="EMBL" id="JAMTCK010000020">
    <property type="protein sequence ID" value="MCP2169759.1"/>
    <property type="molecule type" value="Genomic_DNA"/>
</dbReference>
<name>A0AAE3KKV3_9PSEU</name>
<evidence type="ECO:0000313" key="2">
    <source>
        <dbReference type="Proteomes" id="UP001206128"/>
    </source>
</evidence>
<gene>
    <name evidence="1" type="ORF">LX83_006645</name>
</gene>